<keyword evidence="3" id="KW-1003">Cell membrane</keyword>
<evidence type="ECO:0000256" key="4">
    <source>
        <dbReference type="ARBA" id="ARBA00022692"/>
    </source>
</evidence>
<keyword evidence="8 10" id="KW-0472">Membrane</keyword>
<feature type="transmembrane region" description="Helical" evidence="11">
    <location>
        <begin position="41"/>
        <end position="68"/>
    </location>
</feature>
<dbReference type="CDD" id="cd04590">
    <property type="entry name" value="CBS_pair_CorC_HlyC_assoc"/>
    <property type="match status" value="1"/>
</dbReference>
<evidence type="ECO:0000259" key="12">
    <source>
        <dbReference type="PROSITE" id="PS51371"/>
    </source>
</evidence>
<evidence type="ECO:0000256" key="3">
    <source>
        <dbReference type="ARBA" id="ARBA00022475"/>
    </source>
</evidence>
<evidence type="ECO:0000313" key="15">
    <source>
        <dbReference type="Proteomes" id="UP000578000"/>
    </source>
</evidence>
<evidence type="ECO:0000256" key="11">
    <source>
        <dbReference type="SAM" id="Phobius"/>
    </source>
</evidence>
<dbReference type="Pfam" id="PF01595">
    <property type="entry name" value="CNNM"/>
    <property type="match status" value="1"/>
</dbReference>
<evidence type="ECO:0000256" key="10">
    <source>
        <dbReference type="PROSITE-ProRule" id="PRU01193"/>
    </source>
</evidence>
<dbReference type="PANTHER" id="PTHR43099">
    <property type="entry name" value="UPF0053 PROTEIN YRKA"/>
    <property type="match status" value="1"/>
</dbReference>
<feature type="domain" description="CNNM transmembrane" evidence="13">
    <location>
        <begin position="39"/>
        <end position="240"/>
    </location>
</feature>
<evidence type="ECO:0000256" key="5">
    <source>
        <dbReference type="ARBA" id="ARBA00022737"/>
    </source>
</evidence>
<keyword evidence="4 10" id="KW-0812">Transmembrane</keyword>
<gene>
    <name evidence="14" type="ORF">HNR55_000974</name>
</gene>
<dbReference type="InterPro" id="IPR036318">
    <property type="entry name" value="FAD-bd_PCMH-like_sf"/>
</dbReference>
<dbReference type="InterPro" id="IPR051676">
    <property type="entry name" value="UPF0053_domain"/>
</dbReference>
<dbReference type="Pfam" id="PF00571">
    <property type="entry name" value="CBS"/>
    <property type="match status" value="1"/>
</dbReference>
<dbReference type="EMBL" id="JACHIE010000002">
    <property type="protein sequence ID" value="MBB6456407.1"/>
    <property type="molecule type" value="Genomic_DNA"/>
</dbReference>
<protein>
    <submittedName>
        <fullName evidence="14">Putative hemolysin</fullName>
    </submittedName>
</protein>
<comment type="caution">
    <text evidence="14">The sequence shown here is derived from an EMBL/GenBank/DDBJ whole genome shotgun (WGS) entry which is preliminary data.</text>
</comment>
<comment type="subcellular location">
    <subcellularLocation>
        <location evidence="1">Cell membrane</location>
        <topology evidence="1">Multi-pass membrane protein</topology>
    </subcellularLocation>
</comment>
<comment type="similarity">
    <text evidence="2">Belongs to the UPF0053 family. Hemolysin C subfamily.</text>
</comment>
<dbReference type="GO" id="GO:0050660">
    <property type="term" value="F:flavin adenine dinucleotide binding"/>
    <property type="evidence" value="ECO:0007669"/>
    <property type="project" value="InterPro"/>
</dbReference>
<evidence type="ECO:0000256" key="2">
    <source>
        <dbReference type="ARBA" id="ARBA00006446"/>
    </source>
</evidence>
<proteinExistence type="inferred from homology"/>
<dbReference type="GO" id="GO:0005886">
    <property type="term" value="C:plasma membrane"/>
    <property type="evidence" value="ECO:0007669"/>
    <property type="project" value="UniProtKB-SubCell"/>
</dbReference>
<evidence type="ECO:0000313" key="14">
    <source>
        <dbReference type="EMBL" id="MBB6456407.1"/>
    </source>
</evidence>
<keyword evidence="15" id="KW-1185">Reference proteome</keyword>
<dbReference type="InterPro" id="IPR000644">
    <property type="entry name" value="CBS_dom"/>
</dbReference>
<evidence type="ECO:0000256" key="9">
    <source>
        <dbReference type="PROSITE-ProRule" id="PRU00703"/>
    </source>
</evidence>
<feature type="domain" description="CBS" evidence="12">
    <location>
        <begin position="259"/>
        <end position="318"/>
    </location>
</feature>
<evidence type="ECO:0000256" key="1">
    <source>
        <dbReference type="ARBA" id="ARBA00004651"/>
    </source>
</evidence>
<dbReference type="InterPro" id="IPR016169">
    <property type="entry name" value="FAD-bd_PCMH_sub2"/>
</dbReference>
<dbReference type="PROSITE" id="PS51371">
    <property type="entry name" value="CBS"/>
    <property type="match status" value="2"/>
</dbReference>
<dbReference type="PANTHER" id="PTHR43099:SF2">
    <property type="entry name" value="UPF0053 PROTEIN YRKA"/>
    <property type="match status" value="1"/>
</dbReference>
<keyword evidence="6 10" id="KW-1133">Transmembrane helix</keyword>
<evidence type="ECO:0000259" key="13">
    <source>
        <dbReference type="PROSITE" id="PS51846"/>
    </source>
</evidence>
<keyword evidence="5" id="KW-0677">Repeat</keyword>
<accession>A0A841QE71</accession>
<dbReference type="Pfam" id="PF03471">
    <property type="entry name" value="CorC_HlyC"/>
    <property type="match status" value="1"/>
</dbReference>
<reference evidence="14 15" key="1">
    <citation type="submission" date="2020-08" db="EMBL/GenBank/DDBJ databases">
        <title>Genomic Encyclopedia of Type Strains, Phase IV (KMG-IV): sequencing the most valuable type-strain genomes for metagenomic binning, comparative biology and taxonomic classification.</title>
        <authorList>
            <person name="Goeker M."/>
        </authorList>
    </citation>
    <scope>NUCLEOTIDE SEQUENCE [LARGE SCALE GENOMIC DNA]</scope>
    <source>
        <strain evidence="14 15">DSM 4491</strain>
    </source>
</reference>
<dbReference type="SUPFAM" id="SSF56176">
    <property type="entry name" value="FAD-binding/transporter-associated domain-like"/>
    <property type="match status" value="1"/>
</dbReference>
<dbReference type="InterPro" id="IPR005170">
    <property type="entry name" value="Transptr-assoc_dom"/>
</dbReference>
<feature type="domain" description="CBS" evidence="12">
    <location>
        <begin position="323"/>
        <end position="381"/>
    </location>
</feature>
<dbReference type="AlphaFoldDB" id="A0A841QE71"/>
<dbReference type="InterPro" id="IPR002550">
    <property type="entry name" value="CNNM"/>
</dbReference>
<name>A0A841QE71_9PROT</name>
<organism evidence="14 15">
    <name type="scientific">Acetobacter lovaniensis</name>
    <dbReference type="NCBI Taxonomy" id="104100"/>
    <lineage>
        <taxon>Bacteria</taxon>
        <taxon>Pseudomonadati</taxon>
        <taxon>Pseudomonadota</taxon>
        <taxon>Alphaproteobacteria</taxon>
        <taxon>Acetobacterales</taxon>
        <taxon>Acetobacteraceae</taxon>
        <taxon>Acetobacter</taxon>
    </lineage>
</organism>
<sequence>MDMAGGRVTCSVLVSRGIIPYRVRGASVAQSPLQHKGVLVLSMALSILVIFFLVFLNAVFAMGELALISVRKPRLAQLQEKGVRGADRAMRLAEDPQIFLPTVQVGMTLVSILEGTFGGVQIEAHLTPILERFALLKPFAPQLSMVVVVVFITAIMLVLGELVPKQLALREPEKMAARLAMPLELLARVTGPVVMLLRASSNMVLRLMGASDAVNQSLTEEELKAYIAEGARLGVLEHEERSMIERLLRLADRPVRAIMTPRNELCWIDRHAGREALVQVLKQTSYARIVVCEGGVDNPVGVILAKDVLDRVLEGMPVSIEAGMRPMVVVPDSISALDMLARMRSINLGMAFVLDEYGAFEGIVTPADLFDAIVGETSHEQPQSSHHAANVPAPDAVISLEGTASVDEIKDMLGLRSLPEEGSYHTLGGLLLALLRRVPAAGDKVAYDGWLFEVLEVEGRRVARVRASRQALAEN</sequence>
<dbReference type="InterPro" id="IPR044751">
    <property type="entry name" value="Ion_transp-like_CBS"/>
</dbReference>
<dbReference type="SMART" id="SM01091">
    <property type="entry name" value="CorC_HlyC"/>
    <property type="match status" value="1"/>
</dbReference>
<evidence type="ECO:0000256" key="7">
    <source>
        <dbReference type="ARBA" id="ARBA00023122"/>
    </source>
</evidence>
<dbReference type="PROSITE" id="PS51846">
    <property type="entry name" value="CNNM"/>
    <property type="match status" value="1"/>
</dbReference>
<dbReference type="InterPro" id="IPR046342">
    <property type="entry name" value="CBS_dom_sf"/>
</dbReference>
<dbReference type="SUPFAM" id="SSF54631">
    <property type="entry name" value="CBS-domain pair"/>
    <property type="match status" value="1"/>
</dbReference>
<feature type="transmembrane region" description="Helical" evidence="11">
    <location>
        <begin position="139"/>
        <end position="159"/>
    </location>
</feature>
<keyword evidence="7 9" id="KW-0129">CBS domain</keyword>
<dbReference type="Gene3D" id="3.30.465.10">
    <property type="match status" value="1"/>
</dbReference>
<dbReference type="Gene3D" id="3.10.580.10">
    <property type="entry name" value="CBS-domain"/>
    <property type="match status" value="1"/>
</dbReference>
<dbReference type="Proteomes" id="UP000578000">
    <property type="component" value="Unassembled WGS sequence"/>
</dbReference>
<evidence type="ECO:0000256" key="6">
    <source>
        <dbReference type="ARBA" id="ARBA00022989"/>
    </source>
</evidence>
<evidence type="ECO:0000256" key="8">
    <source>
        <dbReference type="ARBA" id="ARBA00023136"/>
    </source>
</evidence>